<dbReference type="GO" id="GO:0005829">
    <property type="term" value="C:cytosol"/>
    <property type="evidence" value="ECO:0007669"/>
    <property type="project" value="TreeGrafter"/>
</dbReference>
<dbReference type="NCBIfam" id="TIGR01496">
    <property type="entry name" value="DHPS"/>
    <property type="match status" value="1"/>
</dbReference>
<keyword evidence="5 10" id="KW-0808">Transferase</keyword>
<dbReference type="Proteomes" id="UP000319502">
    <property type="component" value="Unassembled WGS sequence"/>
</dbReference>
<dbReference type="CDD" id="cd00739">
    <property type="entry name" value="DHPS"/>
    <property type="match status" value="1"/>
</dbReference>
<comment type="cofactor">
    <cofactor evidence="2">
        <name>Mg(2+)</name>
        <dbReference type="ChEBI" id="CHEBI:18420"/>
    </cofactor>
</comment>
<evidence type="ECO:0000256" key="6">
    <source>
        <dbReference type="ARBA" id="ARBA00022723"/>
    </source>
</evidence>
<evidence type="ECO:0000256" key="5">
    <source>
        <dbReference type="ARBA" id="ARBA00022679"/>
    </source>
</evidence>
<keyword evidence="11" id="KW-1185">Reference proteome</keyword>
<evidence type="ECO:0000256" key="3">
    <source>
        <dbReference type="ARBA" id="ARBA00004763"/>
    </source>
</evidence>
<comment type="caution">
    <text evidence="10">The sequence shown here is derived from an EMBL/GenBank/DDBJ whole genome shotgun (WGS) entry which is preliminary data.</text>
</comment>
<name>A0A557QR20_9RHOO</name>
<dbReference type="InterPro" id="IPR045031">
    <property type="entry name" value="DHP_synth-like"/>
</dbReference>
<dbReference type="PANTHER" id="PTHR20941:SF1">
    <property type="entry name" value="FOLIC ACID SYNTHESIS PROTEIN FOL1"/>
    <property type="match status" value="1"/>
</dbReference>
<evidence type="ECO:0000313" key="11">
    <source>
        <dbReference type="Proteomes" id="UP000319502"/>
    </source>
</evidence>
<evidence type="ECO:0000256" key="7">
    <source>
        <dbReference type="ARBA" id="ARBA00022842"/>
    </source>
</evidence>
<sequence length="274" mass="28408">MAGVLFCGRFRLDLSTPKIMAILNVTPDSFSGDGLLKQRDDILRRAERAVQDGAHVLDLGGESSRPGAVAVSEAEELDRVIPIIEALAGWGVPLSVDTVKPAVMTAAIDAGADMINDINALRMPGALAAVASSGAAVCLMHMQGAPRTMQDAPHYEDVVAEVEAALVERMDAVCASGVLRERILIDPGFGFGKTLAHNLSLFRALPQFAALAPVLVGVSRKSMLGALTGQPVEARLVASAVAAALAVQSGAVCVRVHDVAATRDALAVLDAVMA</sequence>
<dbReference type="AlphaFoldDB" id="A0A557QR20"/>
<comment type="pathway">
    <text evidence="3">Cofactor biosynthesis; tetrahydrofolate biosynthesis; 7,8-dihydrofolate from 2-amino-4-hydroxy-6-hydroxymethyl-7,8-dihydropteridine diphosphate and 4-aminobenzoate: step 1/2.</text>
</comment>
<dbReference type="InterPro" id="IPR000489">
    <property type="entry name" value="Pterin-binding_dom"/>
</dbReference>
<evidence type="ECO:0000256" key="4">
    <source>
        <dbReference type="ARBA" id="ARBA00012458"/>
    </source>
</evidence>
<protein>
    <recommendedName>
        <fullName evidence="4">dihydropteroate synthase</fullName>
        <ecNumber evidence="4">2.5.1.15</ecNumber>
    </recommendedName>
</protein>
<organism evidence="10 11">
    <name type="scientific">Denitromonas halophila</name>
    <dbReference type="NCBI Taxonomy" id="1629404"/>
    <lineage>
        <taxon>Bacteria</taxon>
        <taxon>Pseudomonadati</taxon>
        <taxon>Pseudomonadota</taxon>
        <taxon>Betaproteobacteria</taxon>
        <taxon>Rhodocyclales</taxon>
        <taxon>Zoogloeaceae</taxon>
        <taxon>Denitromonas</taxon>
    </lineage>
</organism>
<keyword evidence="8" id="KW-0289">Folate biosynthesis</keyword>
<dbReference type="Pfam" id="PF00809">
    <property type="entry name" value="Pterin_bind"/>
    <property type="match status" value="1"/>
</dbReference>
<evidence type="ECO:0000259" key="9">
    <source>
        <dbReference type="PROSITE" id="PS50972"/>
    </source>
</evidence>
<dbReference type="EC" id="2.5.1.15" evidence="4"/>
<evidence type="ECO:0000256" key="2">
    <source>
        <dbReference type="ARBA" id="ARBA00001946"/>
    </source>
</evidence>
<proteinExistence type="predicted"/>
<gene>
    <name evidence="10" type="primary">folP</name>
    <name evidence="10" type="ORF">FHP91_12495</name>
</gene>
<accession>A0A557QR20</accession>
<evidence type="ECO:0000256" key="8">
    <source>
        <dbReference type="ARBA" id="ARBA00022909"/>
    </source>
</evidence>
<evidence type="ECO:0000313" key="10">
    <source>
        <dbReference type="EMBL" id="TVO55296.1"/>
    </source>
</evidence>
<keyword evidence="7" id="KW-0460">Magnesium</keyword>
<feature type="domain" description="Pterin-binding" evidence="9">
    <location>
        <begin position="17"/>
        <end position="267"/>
    </location>
</feature>
<dbReference type="GO" id="GO:0046872">
    <property type="term" value="F:metal ion binding"/>
    <property type="evidence" value="ECO:0007669"/>
    <property type="project" value="UniProtKB-KW"/>
</dbReference>
<dbReference type="Gene3D" id="3.20.20.20">
    <property type="entry name" value="Dihydropteroate synthase-like"/>
    <property type="match status" value="1"/>
</dbReference>
<dbReference type="SUPFAM" id="SSF51717">
    <property type="entry name" value="Dihydropteroate synthetase-like"/>
    <property type="match status" value="1"/>
</dbReference>
<comment type="catalytic activity">
    <reaction evidence="1">
        <text>(7,8-dihydropterin-6-yl)methyl diphosphate + 4-aminobenzoate = 7,8-dihydropteroate + diphosphate</text>
        <dbReference type="Rhea" id="RHEA:19949"/>
        <dbReference type="ChEBI" id="CHEBI:17836"/>
        <dbReference type="ChEBI" id="CHEBI:17839"/>
        <dbReference type="ChEBI" id="CHEBI:33019"/>
        <dbReference type="ChEBI" id="CHEBI:72950"/>
        <dbReference type="EC" id="2.5.1.15"/>
    </reaction>
</comment>
<dbReference type="GO" id="GO:0046656">
    <property type="term" value="P:folic acid biosynthetic process"/>
    <property type="evidence" value="ECO:0007669"/>
    <property type="project" value="UniProtKB-KW"/>
</dbReference>
<dbReference type="OrthoDB" id="9811744at2"/>
<dbReference type="GO" id="GO:0046654">
    <property type="term" value="P:tetrahydrofolate biosynthetic process"/>
    <property type="evidence" value="ECO:0007669"/>
    <property type="project" value="TreeGrafter"/>
</dbReference>
<reference evidence="10 11" key="1">
    <citation type="submission" date="2019-07" db="EMBL/GenBank/DDBJ databases">
        <title>The pathways for chlorine oxyanion respiration interact through the shared metabolite chlorate.</title>
        <authorList>
            <person name="Barnum T.P."/>
            <person name="Cheng Y."/>
            <person name="Hill K.A."/>
            <person name="Lucas L.N."/>
            <person name="Carlson H.K."/>
            <person name="Coates J.D."/>
        </authorList>
    </citation>
    <scope>NUCLEOTIDE SEQUENCE [LARGE SCALE GENOMIC DNA]</scope>
    <source>
        <strain evidence="10 11">SFB-3</strain>
    </source>
</reference>
<dbReference type="InterPro" id="IPR011005">
    <property type="entry name" value="Dihydropteroate_synth-like_sf"/>
</dbReference>
<dbReference type="PANTHER" id="PTHR20941">
    <property type="entry name" value="FOLATE SYNTHESIS PROTEINS"/>
    <property type="match status" value="1"/>
</dbReference>
<dbReference type="GO" id="GO:0004156">
    <property type="term" value="F:dihydropteroate synthase activity"/>
    <property type="evidence" value="ECO:0007669"/>
    <property type="project" value="UniProtKB-EC"/>
</dbReference>
<dbReference type="InterPro" id="IPR006390">
    <property type="entry name" value="DHP_synth_dom"/>
</dbReference>
<dbReference type="EMBL" id="VMNK01000011">
    <property type="protein sequence ID" value="TVO55296.1"/>
    <property type="molecule type" value="Genomic_DNA"/>
</dbReference>
<evidence type="ECO:0000256" key="1">
    <source>
        <dbReference type="ARBA" id="ARBA00000012"/>
    </source>
</evidence>
<dbReference type="PROSITE" id="PS50972">
    <property type="entry name" value="PTERIN_BINDING"/>
    <property type="match status" value="1"/>
</dbReference>
<keyword evidence="6" id="KW-0479">Metal-binding</keyword>
<dbReference type="RefSeq" id="WP_144309915.1">
    <property type="nucleotide sequence ID" value="NZ_VMNK01000011.1"/>
</dbReference>
<dbReference type="PROSITE" id="PS00793">
    <property type="entry name" value="DHPS_2"/>
    <property type="match status" value="1"/>
</dbReference>